<dbReference type="SUPFAM" id="SSF50939">
    <property type="entry name" value="Sialidases"/>
    <property type="match status" value="1"/>
</dbReference>
<evidence type="ECO:0000256" key="1">
    <source>
        <dbReference type="ARBA" id="ARBA00022729"/>
    </source>
</evidence>
<dbReference type="EMBL" id="AGUE01000021">
    <property type="protein sequence ID" value="EHL02602.1"/>
    <property type="molecule type" value="Genomic_DNA"/>
</dbReference>
<accession>H0EFY8</accession>
<dbReference type="AlphaFoldDB" id="H0EFY8"/>
<evidence type="ECO:0000313" key="7">
    <source>
        <dbReference type="EMBL" id="EHL02602.1"/>
    </source>
</evidence>
<name>H0EFY8_GLAL7</name>
<sequence length="510" mass="54992">MPGRGIGERLAVDPNKNSIVYFGARSGNGLFKSTDFGATWKAVSSFKWPGEICRKYHCAWITFDSTSGMKGAMTPRIFVVRIQVGRWWIHVNMDRHQSNPNEFCQLWVDMAEHRLWIYVVSNMAFHNPTYGTTRDLDYAGNKPANIVRSGESDTAIKVALSSDFGKSWNADYGASTSTAPGKVAYSADADTVLLMSSGGAFVSHFTNPFVSVSSLPLGAAIASDKRNNSVFYGGSAGSFYASSDIGTSFLKTTSLGSSTAVNQIRVHPLVAGDVWVTTDTGLYHSLNYGRAFSKIYTGLTAGYGFALGAASTSTGYPAIYGFFTIDGVTALFKSEDVGISWAMISDAENGFGAASANCVGADMSTYGLVYVGTNGRGIFYGSRIGSTPTSTATVGTPVTTSTKSTSTASIYLNFIKLLAGVNFDNGKDVEHQFKGYIKQFDIIRGYPGRHKYAAVEALTLDQKFVPHNGLANLQTRSIHSVYPNTVATPDFVHARYMQILTCNFSMDCLV</sequence>
<dbReference type="OrthoDB" id="2151161at2759"/>
<dbReference type="GO" id="GO:0000272">
    <property type="term" value="P:polysaccharide catabolic process"/>
    <property type="evidence" value="ECO:0007669"/>
    <property type="project" value="UniProtKB-KW"/>
</dbReference>
<evidence type="ECO:0000256" key="5">
    <source>
        <dbReference type="ARBA" id="ARBA00023326"/>
    </source>
</evidence>
<keyword evidence="2" id="KW-0378">Hydrolase</keyword>
<proteinExistence type="inferred from homology"/>
<keyword evidence="8" id="KW-1185">Reference proteome</keyword>
<dbReference type="InParanoid" id="H0EFY8"/>
<dbReference type="InterPro" id="IPR036278">
    <property type="entry name" value="Sialidase_sf"/>
</dbReference>
<reference evidence="7 8" key="1">
    <citation type="journal article" date="2012" name="Eukaryot. Cell">
        <title>Genome sequence of the fungus Glarea lozoyensis: the first genome sequence of a species from the Helotiaceae family.</title>
        <authorList>
            <person name="Youssar L."/>
            <person name="Gruening B.A."/>
            <person name="Erxleben A."/>
            <person name="Guenther S."/>
            <person name="Huettel W."/>
        </authorList>
    </citation>
    <scope>NUCLEOTIDE SEQUENCE [LARGE SCALE GENOMIC DNA]</scope>
    <source>
        <strain evidence="8">ATCC 74030 / MF5533</strain>
    </source>
</reference>
<dbReference type="InterPro" id="IPR052025">
    <property type="entry name" value="Xyloglucanase_GH74"/>
</dbReference>
<keyword evidence="3" id="KW-0119">Carbohydrate metabolism</keyword>
<dbReference type="PANTHER" id="PTHR43739">
    <property type="entry name" value="XYLOGLUCANASE (EUROFUNG)"/>
    <property type="match status" value="1"/>
</dbReference>
<evidence type="ECO:0000313" key="8">
    <source>
        <dbReference type="Proteomes" id="UP000005446"/>
    </source>
</evidence>
<keyword evidence="1" id="KW-0732">Signal</keyword>
<comment type="similarity">
    <text evidence="6">Belongs to the glycosyl hydrolase 74 family.</text>
</comment>
<keyword evidence="5" id="KW-0624">Polysaccharide degradation</keyword>
<dbReference type="InterPro" id="IPR015943">
    <property type="entry name" value="WD40/YVTN_repeat-like_dom_sf"/>
</dbReference>
<dbReference type="PANTHER" id="PTHR43739:SF2">
    <property type="entry name" value="OLIGOXYLOGLUCAN-REDUCING END-SPECIFIC XYLOGLUCANASE-RELATED"/>
    <property type="match status" value="1"/>
</dbReference>
<evidence type="ECO:0000256" key="3">
    <source>
        <dbReference type="ARBA" id="ARBA00023277"/>
    </source>
</evidence>
<dbReference type="Gene3D" id="2.130.10.10">
    <property type="entry name" value="YVTN repeat-like/Quinoprotein amine dehydrogenase"/>
    <property type="match status" value="2"/>
</dbReference>
<evidence type="ECO:0000256" key="2">
    <source>
        <dbReference type="ARBA" id="ARBA00022801"/>
    </source>
</evidence>
<evidence type="ECO:0000256" key="4">
    <source>
        <dbReference type="ARBA" id="ARBA00023295"/>
    </source>
</evidence>
<evidence type="ECO:0000256" key="6">
    <source>
        <dbReference type="ARBA" id="ARBA00037986"/>
    </source>
</evidence>
<dbReference type="Proteomes" id="UP000005446">
    <property type="component" value="Unassembled WGS sequence"/>
</dbReference>
<organism evidence="7 8">
    <name type="scientific">Glarea lozoyensis (strain ATCC 74030 / MF5533)</name>
    <dbReference type="NCBI Taxonomy" id="1104152"/>
    <lineage>
        <taxon>Eukaryota</taxon>
        <taxon>Fungi</taxon>
        <taxon>Dikarya</taxon>
        <taxon>Ascomycota</taxon>
        <taxon>Pezizomycotina</taxon>
        <taxon>Leotiomycetes</taxon>
        <taxon>Helotiales</taxon>
        <taxon>Helotiaceae</taxon>
        <taxon>Glarea</taxon>
    </lineage>
</organism>
<keyword evidence="4" id="KW-0326">Glycosidase</keyword>
<dbReference type="HOGENOM" id="CLU_534235_0_0_1"/>
<dbReference type="GO" id="GO:0010411">
    <property type="term" value="P:xyloglucan metabolic process"/>
    <property type="evidence" value="ECO:0007669"/>
    <property type="project" value="TreeGrafter"/>
</dbReference>
<comment type="caution">
    <text evidence="7">The sequence shown here is derived from an EMBL/GenBank/DDBJ whole genome shotgun (WGS) entry which is preliminary data.</text>
</comment>
<dbReference type="GO" id="GO:0016798">
    <property type="term" value="F:hydrolase activity, acting on glycosyl bonds"/>
    <property type="evidence" value="ECO:0007669"/>
    <property type="project" value="UniProtKB-KW"/>
</dbReference>
<protein>
    <submittedName>
        <fullName evidence="7">Putative Xyloglucanase</fullName>
    </submittedName>
</protein>
<gene>
    <name evidence="7" type="ORF">M7I_1396</name>
</gene>
<dbReference type="SUPFAM" id="SSF110296">
    <property type="entry name" value="Oligoxyloglucan reducing end-specific cellobiohydrolase"/>
    <property type="match status" value="1"/>
</dbReference>